<dbReference type="Pfam" id="PF08447">
    <property type="entry name" value="PAS_3"/>
    <property type="match status" value="1"/>
</dbReference>
<dbReference type="SMART" id="SM00091">
    <property type="entry name" value="PAS"/>
    <property type="match status" value="1"/>
</dbReference>
<dbReference type="InterPro" id="IPR013655">
    <property type="entry name" value="PAS_fold_3"/>
</dbReference>
<organism evidence="9 10">
    <name type="scientific">Brevundimonas intermedia</name>
    <dbReference type="NCBI Taxonomy" id="74315"/>
    <lineage>
        <taxon>Bacteria</taxon>
        <taxon>Pseudomonadati</taxon>
        <taxon>Pseudomonadota</taxon>
        <taxon>Alphaproteobacteria</taxon>
        <taxon>Caulobacterales</taxon>
        <taxon>Caulobacteraceae</taxon>
        <taxon>Brevundimonas</taxon>
    </lineage>
</organism>
<dbReference type="InterPro" id="IPR001789">
    <property type="entry name" value="Sig_transdc_resp-reg_receiver"/>
</dbReference>
<dbReference type="SUPFAM" id="SSF47384">
    <property type="entry name" value="Homodimeric domain of signal transducing histidine kinase"/>
    <property type="match status" value="1"/>
</dbReference>
<dbReference type="SUPFAM" id="SSF55874">
    <property type="entry name" value="ATPase domain of HSP90 chaperone/DNA topoisomerase II/histidine kinase"/>
    <property type="match status" value="1"/>
</dbReference>
<name>A0ABQ5T5U4_9CAUL</name>
<comment type="caution">
    <text evidence="9">The sequence shown here is derived from an EMBL/GenBank/DDBJ whole genome shotgun (WGS) entry which is preliminary data.</text>
</comment>
<dbReference type="SMART" id="SM00448">
    <property type="entry name" value="REC"/>
    <property type="match status" value="1"/>
</dbReference>
<dbReference type="InterPro" id="IPR000014">
    <property type="entry name" value="PAS"/>
</dbReference>
<dbReference type="PRINTS" id="PR00344">
    <property type="entry name" value="BCTRLSENSOR"/>
</dbReference>
<dbReference type="Pfam" id="PF00072">
    <property type="entry name" value="Response_reg"/>
    <property type="match status" value="1"/>
</dbReference>
<dbReference type="SMART" id="SM00387">
    <property type="entry name" value="HATPase_c"/>
    <property type="match status" value="1"/>
</dbReference>
<dbReference type="EC" id="2.7.13.3" evidence="2"/>
<dbReference type="PROSITE" id="PS50110">
    <property type="entry name" value="RESPONSE_REGULATORY"/>
    <property type="match status" value="1"/>
</dbReference>
<dbReference type="Pfam" id="PF00512">
    <property type="entry name" value="HisKA"/>
    <property type="match status" value="1"/>
</dbReference>
<dbReference type="InterPro" id="IPR035965">
    <property type="entry name" value="PAS-like_dom_sf"/>
</dbReference>
<evidence type="ECO:0000256" key="4">
    <source>
        <dbReference type="ARBA" id="ARBA00023012"/>
    </source>
</evidence>
<evidence type="ECO:0000313" key="9">
    <source>
        <dbReference type="EMBL" id="GLK48144.1"/>
    </source>
</evidence>
<keyword evidence="3 5" id="KW-0597">Phosphoprotein</keyword>
<dbReference type="Gene3D" id="3.30.450.20">
    <property type="entry name" value="PAS domain"/>
    <property type="match status" value="1"/>
</dbReference>
<dbReference type="Gene3D" id="3.40.50.2300">
    <property type="match status" value="1"/>
</dbReference>
<evidence type="ECO:0000259" key="8">
    <source>
        <dbReference type="PROSITE" id="PS50112"/>
    </source>
</evidence>
<dbReference type="InterPro" id="IPR004358">
    <property type="entry name" value="Sig_transdc_His_kin-like_C"/>
</dbReference>
<protein>
    <recommendedName>
        <fullName evidence="2">histidine kinase</fullName>
        <ecNumber evidence="2">2.7.13.3</ecNumber>
    </recommendedName>
</protein>
<dbReference type="Proteomes" id="UP001143509">
    <property type="component" value="Unassembled WGS sequence"/>
</dbReference>
<dbReference type="Pfam" id="PF02518">
    <property type="entry name" value="HATPase_c"/>
    <property type="match status" value="1"/>
</dbReference>
<evidence type="ECO:0000256" key="2">
    <source>
        <dbReference type="ARBA" id="ARBA00012438"/>
    </source>
</evidence>
<dbReference type="PROSITE" id="PS50109">
    <property type="entry name" value="HIS_KIN"/>
    <property type="match status" value="1"/>
</dbReference>
<dbReference type="InterPro" id="IPR003594">
    <property type="entry name" value="HATPase_dom"/>
</dbReference>
<evidence type="ECO:0000256" key="5">
    <source>
        <dbReference type="PROSITE-ProRule" id="PRU00169"/>
    </source>
</evidence>
<reference evidence="9" key="1">
    <citation type="journal article" date="2014" name="Int. J. Syst. Evol. Microbiol.">
        <title>Complete genome of a new Firmicutes species belonging to the dominant human colonic microbiota ('Ruminococcus bicirculans') reveals two chromosomes and a selective capacity to utilize plant glucans.</title>
        <authorList>
            <consortium name="NISC Comparative Sequencing Program"/>
            <person name="Wegmann U."/>
            <person name="Louis P."/>
            <person name="Goesmann A."/>
            <person name="Henrissat B."/>
            <person name="Duncan S.H."/>
            <person name="Flint H.J."/>
        </authorList>
    </citation>
    <scope>NUCLEOTIDE SEQUENCE</scope>
    <source>
        <strain evidence="9">VKM B-1499</strain>
    </source>
</reference>
<proteinExistence type="predicted"/>
<dbReference type="Gene3D" id="3.30.565.10">
    <property type="entry name" value="Histidine kinase-like ATPase, C-terminal domain"/>
    <property type="match status" value="1"/>
</dbReference>
<dbReference type="SUPFAM" id="SSF52172">
    <property type="entry name" value="CheY-like"/>
    <property type="match status" value="1"/>
</dbReference>
<dbReference type="SMART" id="SM00388">
    <property type="entry name" value="HisKA"/>
    <property type="match status" value="1"/>
</dbReference>
<accession>A0ABQ5T5U4</accession>
<evidence type="ECO:0000313" key="10">
    <source>
        <dbReference type="Proteomes" id="UP001143509"/>
    </source>
</evidence>
<dbReference type="InterPro" id="IPR005467">
    <property type="entry name" value="His_kinase_dom"/>
</dbReference>
<dbReference type="InterPro" id="IPR011006">
    <property type="entry name" value="CheY-like_superfamily"/>
</dbReference>
<dbReference type="PANTHER" id="PTHR45339:SF1">
    <property type="entry name" value="HYBRID SIGNAL TRANSDUCTION HISTIDINE KINASE J"/>
    <property type="match status" value="1"/>
</dbReference>
<dbReference type="CDD" id="cd16922">
    <property type="entry name" value="HATPase_EvgS-ArcB-TorS-like"/>
    <property type="match status" value="1"/>
</dbReference>
<dbReference type="InterPro" id="IPR036097">
    <property type="entry name" value="HisK_dim/P_sf"/>
</dbReference>
<evidence type="ECO:0000256" key="1">
    <source>
        <dbReference type="ARBA" id="ARBA00000085"/>
    </source>
</evidence>
<reference evidence="9" key="2">
    <citation type="submission" date="2023-01" db="EMBL/GenBank/DDBJ databases">
        <authorList>
            <person name="Sun Q."/>
            <person name="Evtushenko L."/>
        </authorList>
    </citation>
    <scope>NUCLEOTIDE SEQUENCE</scope>
    <source>
        <strain evidence="9">VKM B-1499</strain>
    </source>
</reference>
<dbReference type="PANTHER" id="PTHR45339">
    <property type="entry name" value="HYBRID SIGNAL TRANSDUCTION HISTIDINE KINASE J"/>
    <property type="match status" value="1"/>
</dbReference>
<dbReference type="CDD" id="cd00130">
    <property type="entry name" value="PAS"/>
    <property type="match status" value="1"/>
</dbReference>
<evidence type="ECO:0000259" key="7">
    <source>
        <dbReference type="PROSITE" id="PS50110"/>
    </source>
</evidence>
<dbReference type="CDD" id="cd00082">
    <property type="entry name" value="HisKA"/>
    <property type="match status" value="1"/>
</dbReference>
<evidence type="ECO:0000259" key="6">
    <source>
        <dbReference type="PROSITE" id="PS50109"/>
    </source>
</evidence>
<dbReference type="InterPro" id="IPR003661">
    <property type="entry name" value="HisK_dim/P_dom"/>
</dbReference>
<dbReference type="RefSeq" id="WP_271164389.1">
    <property type="nucleotide sequence ID" value="NZ_BSFD01000002.1"/>
</dbReference>
<feature type="domain" description="Histidine kinase" evidence="6">
    <location>
        <begin position="156"/>
        <end position="377"/>
    </location>
</feature>
<evidence type="ECO:0000256" key="3">
    <source>
        <dbReference type="ARBA" id="ARBA00022553"/>
    </source>
</evidence>
<gene>
    <name evidence="9" type="ORF">GCM10017620_11170</name>
</gene>
<dbReference type="EMBL" id="BSFD01000002">
    <property type="protein sequence ID" value="GLK48144.1"/>
    <property type="molecule type" value="Genomic_DNA"/>
</dbReference>
<dbReference type="SUPFAM" id="SSF55785">
    <property type="entry name" value="PYP-like sensor domain (PAS domain)"/>
    <property type="match status" value="1"/>
</dbReference>
<comment type="catalytic activity">
    <reaction evidence="1">
        <text>ATP + protein L-histidine = ADP + protein N-phospho-L-histidine.</text>
        <dbReference type="EC" id="2.7.13.3"/>
    </reaction>
</comment>
<dbReference type="InterPro" id="IPR036890">
    <property type="entry name" value="HATPase_C_sf"/>
</dbReference>
<feature type="domain" description="PAS" evidence="8">
    <location>
        <begin position="31"/>
        <end position="86"/>
    </location>
</feature>
<keyword evidence="4" id="KW-0902">Two-component regulatory system</keyword>
<feature type="domain" description="Response regulatory" evidence="7">
    <location>
        <begin position="402"/>
        <end position="522"/>
    </location>
</feature>
<sequence length="524" mass="56405">MISPSITDPFTASAAPDVDLDTFFDVSLDLLVVRDINGPVVKASASWFTVLGYRPDELVGRLLPTLIHPEDQEATRKAIIEVTNRRPGDPVLGQINRYRHRDGHYVTLEWRARRFGDRIYGVARDVTQKVADEQALIEAKAAAEAANQAKSDFLANMSHEIRTPLNGVIGIVDALSRTALDPVQAEMVALIAASGETLERLVSDILDVSKIEAGQLQLEARAFDLDEALAAALDIMRQRAEDKGLEFRVQRGADARGAFVGDSTRIRQILTNLISNAVKFTHAGSVTVRVALTEADDGDAILQVEVEDTGVGFDSDHASRLFQRFSQADASITRRFGGTGLGLSICHALADMMGGRIAACSTPGVGSRFSVHLPLVRAADPAALAVPAPASAVFDRPQRPLRVLLAEDHPTNQRVVQMILAGPQFELVIAEDGACAVAAFEQERFDLVLMDMQMPVMDGLTATRAIRALEAERAANAHTPVIMLSANAMAEHRDQAREAGADSHVPKPITAASLLAGIQSVLAD</sequence>
<dbReference type="PROSITE" id="PS50112">
    <property type="entry name" value="PAS"/>
    <property type="match status" value="1"/>
</dbReference>
<feature type="modified residue" description="4-aspartylphosphate" evidence="5">
    <location>
        <position position="451"/>
    </location>
</feature>
<dbReference type="Gene3D" id="1.10.287.130">
    <property type="match status" value="1"/>
</dbReference>
<dbReference type="NCBIfam" id="TIGR00229">
    <property type="entry name" value="sensory_box"/>
    <property type="match status" value="1"/>
</dbReference>
<dbReference type="CDD" id="cd17546">
    <property type="entry name" value="REC_hyHK_CKI1_RcsC-like"/>
    <property type="match status" value="1"/>
</dbReference>
<keyword evidence="10" id="KW-1185">Reference proteome</keyword>